<sequence>MDFHKGRRARQSDFYDDIIRRNFTAKRVDYTHRHSDRNTSYEKRRSHTKSKLDIAGEAFNHVASAAYVVESAKSGLILFAGDERWRWACRNR</sequence>
<comment type="caution">
    <text evidence="1">The sequence shown here is derived from an EMBL/GenBank/DDBJ whole genome shotgun (WGS) entry which is preliminary data.</text>
</comment>
<evidence type="ECO:0000313" key="1">
    <source>
        <dbReference type="EMBL" id="EDN81788.1"/>
    </source>
</evidence>
<organism evidence="1 2">
    <name type="scientific">Bifidobacterium adolescentis L2-32</name>
    <dbReference type="NCBI Taxonomy" id="411481"/>
    <lineage>
        <taxon>Bacteria</taxon>
        <taxon>Bacillati</taxon>
        <taxon>Actinomycetota</taxon>
        <taxon>Actinomycetes</taxon>
        <taxon>Bifidobacteriales</taxon>
        <taxon>Bifidobacteriaceae</taxon>
        <taxon>Bifidobacterium</taxon>
    </lineage>
</organism>
<dbReference type="HOGENOM" id="CLU_2407348_0_0_11"/>
<proteinExistence type="predicted"/>
<dbReference type="EMBL" id="AAXD02000074">
    <property type="protein sequence ID" value="EDN81788.1"/>
    <property type="molecule type" value="Genomic_DNA"/>
</dbReference>
<name>A7A7S3_BIFAD</name>
<protein>
    <submittedName>
        <fullName evidence="1">Uncharacterized protein</fullName>
    </submittedName>
</protein>
<reference evidence="1 2" key="2">
    <citation type="submission" date="2007-05" db="EMBL/GenBank/DDBJ databases">
        <title>Draft genome sequence of Bifidobacterium adolescentis (L2-32).</title>
        <authorList>
            <person name="Sudarsanam P."/>
            <person name="Ley R."/>
            <person name="Guruge J."/>
            <person name="Turnbaugh P.J."/>
            <person name="Mahowald M."/>
            <person name="Liep D."/>
            <person name="Gordon J."/>
        </authorList>
    </citation>
    <scope>NUCLEOTIDE SEQUENCE [LARGE SCALE GENOMIC DNA]</scope>
    <source>
        <strain evidence="1 2">L2-32</strain>
    </source>
</reference>
<dbReference type="AlphaFoldDB" id="A7A7S3"/>
<dbReference type="Proteomes" id="UP000003773">
    <property type="component" value="Unassembled WGS sequence"/>
</dbReference>
<gene>
    <name evidence="1" type="ORF">BIFADO_01913</name>
</gene>
<reference evidence="1 2" key="1">
    <citation type="submission" date="2007-04" db="EMBL/GenBank/DDBJ databases">
        <authorList>
            <person name="Fulton L."/>
            <person name="Clifton S."/>
            <person name="Fulton B."/>
            <person name="Xu J."/>
            <person name="Minx P."/>
            <person name="Pepin K.H."/>
            <person name="Johnson M."/>
            <person name="Thiruvilangam P."/>
            <person name="Bhonagiri V."/>
            <person name="Nash W.E."/>
            <person name="Mardis E.R."/>
            <person name="Wilson R.K."/>
        </authorList>
    </citation>
    <scope>NUCLEOTIDE SEQUENCE [LARGE SCALE GENOMIC DNA]</scope>
    <source>
        <strain evidence="1 2">L2-32</strain>
    </source>
</reference>
<evidence type="ECO:0000313" key="2">
    <source>
        <dbReference type="Proteomes" id="UP000003773"/>
    </source>
</evidence>
<accession>A7A7S3</accession>